<evidence type="ECO:0000256" key="1">
    <source>
        <dbReference type="ARBA" id="ARBA00009913"/>
    </source>
</evidence>
<dbReference type="Pfam" id="PF00239">
    <property type="entry name" value="Resolvase"/>
    <property type="match status" value="1"/>
</dbReference>
<feature type="active site" description="O-(5'-phospho-DNA)-serine intermediate" evidence="6 7">
    <location>
        <position position="10"/>
    </location>
</feature>
<dbReference type="GO" id="GO:0000150">
    <property type="term" value="F:DNA strand exchange activity"/>
    <property type="evidence" value="ECO:0007669"/>
    <property type="project" value="UniProtKB-KW"/>
</dbReference>
<sequence>MALVGYARVSTGGQSLEVQLQALAECNKLFQEKVSGASDDRPQLALLLNYVKEGDVVMVTKLDRLARNTRHLLEISELLQHKQVALRILNLGVDTSTPTGKLMLTMIGAIATFERELMLERQAEGIELAKRRGVYKGRKPTAMAKGNEVLALIAKGLPRTEIAKRTGISVSSVQRILKNQGNQALNQPVLIEGRNE</sequence>
<evidence type="ECO:0000256" key="2">
    <source>
        <dbReference type="ARBA" id="ARBA00022908"/>
    </source>
</evidence>
<dbReference type="InterPro" id="IPR006118">
    <property type="entry name" value="Recombinase_CS"/>
</dbReference>
<evidence type="ECO:0000256" key="5">
    <source>
        <dbReference type="ARBA" id="ARBA00023172"/>
    </source>
</evidence>
<dbReference type="Pfam" id="PF02796">
    <property type="entry name" value="HTH_7"/>
    <property type="match status" value="1"/>
</dbReference>
<dbReference type="PANTHER" id="PTHR30461">
    <property type="entry name" value="DNA-INVERTASE FROM LAMBDOID PROPHAGE"/>
    <property type="match status" value="1"/>
</dbReference>
<dbReference type="PANTHER" id="PTHR30461:SF26">
    <property type="entry name" value="RESOLVASE HOMOLOG YNEB"/>
    <property type="match status" value="1"/>
</dbReference>
<dbReference type="FunFam" id="3.40.50.1390:FF:000001">
    <property type="entry name" value="DNA recombinase"/>
    <property type="match status" value="1"/>
</dbReference>
<evidence type="ECO:0000256" key="4">
    <source>
        <dbReference type="ARBA" id="ARBA00023125"/>
    </source>
</evidence>
<dbReference type="Proteomes" id="UP001160758">
    <property type="component" value="Unassembled WGS sequence"/>
</dbReference>
<keyword evidence="5" id="KW-0233">DNA recombination</keyword>
<dbReference type="InterPro" id="IPR006119">
    <property type="entry name" value="Resolv_N"/>
</dbReference>
<evidence type="ECO:0000313" key="10">
    <source>
        <dbReference type="Proteomes" id="UP001160758"/>
    </source>
</evidence>
<dbReference type="EMBL" id="JAOCFT010000001">
    <property type="protein sequence ID" value="MDH1899216.1"/>
    <property type="molecule type" value="Genomic_DNA"/>
</dbReference>
<reference evidence="9" key="1">
    <citation type="submission" date="2022-09" db="EMBL/GenBank/DDBJ databases">
        <title>Intensive care unit water sources are persistently colonized with multi-drug resistant bacteria and are the site of extensive horizontal gene transfer of antibiotic resistance genes.</title>
        <authorList>
            <person name="Diorio-Toth L."/>
        </authorList>
    </citation>
    <scope>NUCLEOTIDE SEQUENCE</scope>
    <source>
        <strain evidence="9">GD03796</strain>
    </source>
</reference>
<dbReference type="AlphaFoldDB" id="A0AA42VEA2"/>
<proteinExistence type="inferred from homology"/>
<comment type="caution">
    <text evidence="9">The sequence shown here is derived from an EMBL/GenBank/DDBJ whole genome shotgun (WGS) entry which is preliminary data.</text>
</comment>
<dbReference type="InterPro" id="IPR036162">
    <property type="entry name" value="Resolvase-like_N_sf"/>
</dbReference>
<evidence type="ECO:0000313" key="9">
    <source>
        <dbReference type="EMBL" id="MDH1899216.1"/>
    </source>
</evidence>
<evidence type="ECO:0000256" key="6">
    <source>
        <dbReference type="PIRSR" id="PIRSR606118-50"/>
    </source>
</evidence>
<keyword evidence="2" id="KW-0229">DNA integration</keyword>
<comment type="similarity">
    <text evidence="1">Belongs to the site-specific recombinase resolvase family.</text>
</comment>
<keyword evidence="4" id="KW-0238">DNA-binding</keyword>
<evidence type="ECO:0000259" key="8">
    <source>
        <dbReference type="PROSITE" id="PS51736"/>
    </source>
</evidence>
<name>A0AA42VEA2_AERCA</name>
<dbReference type="Gene3D" id="3.40.50.1390">
    <property type="entry name" value="Resolvase, N-terminal catalytic domain"/>
    <property type="match status" value="1"/>
</dbReference>
<dbReference type="PROSITE" id="PS00397">
    <property type="entry name" value="RECOMBINASES_1"/>
    <property type="match status" value="1"/>
</dbReference>
<dbReference type="GO" id="GO:0015074">
    <property type="term" value="P:DNA integration"/>
    <property type="evidence" value="ECO:0007669"/>
    <property type="project" value="UniProtKB-KW"/>
</dbReference>
<evidence type="ECO:0000256" key="7">
    <source>
        <dbReference type="PROSITE-ProRule" id="PRU10137"/>
    </source>
</evidence>
<dbReference type="Gene3D" id="1.10.10.60">
    <property type="entry name" value="Homeodomain-like"/>
    <property type="match status" value="1"/>
</dbReference>
<feature type="domain" description="Resolvase/invertase-type recombinase catalytic" evidence="8">
    <location>
        <begin position="2"/>
        <end position="133"/>
    </location>
</feature>
<keyword evidence="3" id="KW-0230">DNA invertase</keyword>
<dbReference type="PROSITE" id="PS51736">
    <property type="entry name" value="RECOMBINASES_3"/>
    <property type="match status" value="1"/>
</dbReference>
<dbReference type="CDD" id="cd03768">
    <property type="entry name" value="SR_ResInv"/>
    <property type="match status" value="1"/>
</dbReference>
<dbReference type="RefSeq" id="WP_279981733.1">
    <property type="nucleotide sequence ID" value="NZ_CP119431.1"/>
</dbReference>
<dbReference type="SUPFAM" id="SSF53041">
    <property type="entry name" value="Resolvase-like"/>
    <property type="match status" value="1"/>
</dbReference>
<dbReference type="PROSITE" id="PS00398">
    <property type="entry name" value="RECOMBINASES_2"/>
    <property type="match status" value="1"/>
</dbReference>
<dbReference type="InterPro" id="IPR006120">
    <property type="entry name" value="Resolvase_HTH_dom"/>
</dbReference>
<evidence type="ECO:0000256" key="3">
    <source>
        <dbReference type="ARBA" id="ARBA00023100"/>
    </source>
</evidence>
<dbReference type="SMART" id="SM00857">
    <property type="entry name" value="Resolvase"/>
    <property type="match status" value="1"/>
</dbReference>
<dbReference type="GO" id="GO:0003677">
    <property type="term" value="F:DNA binding"/>
    <property type="evidence" value="ECO:0007669"/>
    <property type="project" value="UniProtKB-KW"/>
</dbReference>
<protein>
    <submittedName>
        <fullName evidence="9">Recombinase family protein</fullName>
    </submittedName>
</protein>
<organism evidence="9 10">
    <name type="scientific">Aeromonas caviae</name>
    <name type="common">Aeromonas punctata</name>
    <dbReference type="NCBI Taxonomy" id="648"/>
    <lineage>
        <taxon>Bacteria</taxon>
        <taxon>Pseudomonadati</taxon>
        <taxon>Pseudomonadota</taxon>
        <taxon>Gammaproteobacteria</taxon>
        <taxon>Aeromonadales</taxon>
        <taxon>Aeromonadaceae</taxon>
        <taxon>Aeromonas</taxon>
    </lineage>
</organism>
<dbReference type="InterPro" id="IPR050639">
    <property type="entry name" value="SSR_resolvase"/>
</dbReference>
<gene>
    <name evidence="9" type="ORF">N5I07_16940</name>
</gene>
<accession>A0AA42VEA2</accession>